<feature type="binding site" evidence="4">
    <location>
        <position position="303"/>
    </location>
    <ligand>
        <name>FAD</name>
        <dbReference type="ChEBI" id="CHEBI:57692"/>
    </ligand>
</feature>
<dbReference type="Pfam" id="PF07992">
    <property type="entry name" value="Pyr_redox_2"/>
    <property type="match status" value="1"/>
</dbReference>
<keyword evidence="4" id="KW-0547">Nucleotide-binding</keyword>
<dbReference type="PATRIC" id="fig|1219045.3.peg.2324"/>
<evidence type="ECO:0000259" key="6">
    <source>
        <dbReference type="Pfam" id="PF02852"/>
    </source>
</evidence>
<dbReference type="PRINTS" id="PR00411">
    <property type="entry name" value="PNDRDTASEI"/>
</dbReference>
<dbReference type="STRING" id="76947.GCA_002080435_01670"/>
<evidence type="ECO:0000313" key="9">
    <source>
        <dbReference type="Proteomes" id="UP000024284"/>
    </source>
</evidence>
<comment type="cofactor">
    <cofactor evidence="4">
        <name>FAD</name>
        <dbReference type="ChEBI" id="CHEBI:57692"/>
    </cofactor>
    <text evidence="4">Binds 1 FAD per subunit.</text>
</comment>
<accession>A0A086P907</accession>
<dbReference type="InterPro" id="IPR001100">
    <property type="entry name" value="Pyr_nuc-diS_OxRdtase"/>
</dbReference>
<keyword evidence="9" id="KW-1185">Reference proteome</keyword>
<dbReference type="InterPro" id="IPR023753">
    <property type="entry name" value="FAD/NAD-binding_dom"/>
</dbReference>
<dbReference type="PANTHER" id="PTHR43014:SF5">
    <property type="entry name" value="GLUTATHIONE REDUCTASE (NADPH)"/>
    <property type="match status" value="1"/>
</dbReference>
<dbReference type="PIRSF" id="PIRSF000350">
    <property type="entry name" value="Mercury_reductase_MerA"/>
    <property type="match status" value="1"/>
</dbReference>
<evidence type="ECO:0000313" key="8">
    <source>
        <dbReference type="EMBL" id="KFG89875.1"/>
    </source>
</evidence>
<keyword evidence="2" id="KW-0285">Flavoprotein</keyword>
<evidence type="ECO:0000256" key="5">
    <source>
        <dbReference type="PIRSR" id="PIRSR000350-4"/>
    </source>
</evidence>
<dbReference type="GO" id="GO:0016491">
    <property type="term" value="F:oxidoreductase activity"/>
    <property type="evidence" value="ECO:0007669"/>
    <property type="project" value="InterPro"/>
</dbReference>
<feature type="domain" description="FAD/NAD(P)-binding" evidence="7">
    <location>
        <begin position="4"/>
        <end position="317"/>
    </location>
</feature>
<keyword evidence="3 4" id="KW-0274">FAD</keyword>
<evidence type="ECO:0000256" key="3">
    <source>
        <dbReference type="ARBA" id="ARBA00022827"/>
    </source>
</evidence>
<feature type="binding site" evidence="4">
    <location>
        <position position="262"/>
    </location>
    <ligand>
        <name>NAD(+)</name>
        <dbReference type="ChEBI" id="CHEBI:57540"/>
    </ligand>
</feature>
<dbReference type="GO" id="GO:0000166">
    <property type="term" value="F:nucleotide binding"/>
    <property type="evidence" value="ECO:0007669"/>
    <property type="project" value="UniProtKB-KW"/>
</dbReference>
<proteinExistence type="inferred from homology"/>
<dbReference type="SUPFAM" id="SSF51905">
    <property type="entry name" value="FAD/NAD(P)-binding domain"/>
    <property type="match status" value="1"/>
</dbReference>
<dbReference type="InterPro" id="IPR004099">
    <property type="entry name" value="Pyr_nucl-diS_OxRdtase_dimer"/>
</dbReference>
<comment type="caution">
    <text evidence="8">The sequence shown here is derived from an EMBL/GenBank/DDBJ whole genome shotgun (WGS) entry which is preliminary data.</text>
</comment>
<feature type="binding site" evidence="4">
    <location>
        <begin position="171"/>
        <end position="178"/>
    </location>
    <ligand>
        <name>NAD(+)</name>
        <dbReference type="ChEBI" id="CHEBI:57540"/>
    </ligand>
</feature>
<dbReference type="Gene3D" id="3.30.390.30">
    <property type="match status" value="1"/>
</dbReference>
<dbReference type="Proteomes" id="UP000024284">
    <property type="component" value="Unassembled WGS sequence"/>
</dbReference>
<evidence type="ECO:0000256" key="1">
    <source>
        <dbReference type="ARBA" id="ARBA00007532"/>
    </source>
</evidence>
<reference evidence="8" key="1">
    <citation type="submission" date="2014-08" db="EMBL/GenBank/DDBJ databases">
        <title>Draft genome sequences of Sphingobium herbicidovorans.</title>
        <authorList>
            <person name="Gan H.M."/>
            <person name="Gan H.Y."/>
            <person name="Savka M.A."/>
        </authorList>
    </citation>
    <scope>NUCLEOTIDE SEQUENCE [LARGE SCALE GENOMIC DNA]</scope>
    <source>
        <strain evidence="8">NBRC 16415</strain>
    </source>
</reference>
<gene>
    <name evidence="8" type="ORF">BV98_002289</name>
</gene>
<evidence type="ECO:0000256" key="2">
    <source>
        <dbReference type="ARBA" id="ARBA00022630"/>
    </source>
</evidence>
<dbReference type="PANTHER" id="PTHR43014">
    <property type="entry name" value="MERCURIC REDUCTASE"/>
    <property type="match status" value="1"/>
</dbReference>
<dbReference type="EMBL" id="JFZA02000020">
    <property type="protein sequence ID" value="KFG89875.1"/>
    <property type="molecule type" value="Genomic_DNA"/>
</dbReference>
<dbReference type="OrthoDB" id="4763248at2"/>
<dbReference type="eggNOG" id="COG1249">
    <property type="taxonomic scope" value="Bacteria"/>
</dbReference>
<dbReference type="Pfam" id="PF02852">
    <property type="entry name" value="Pyr_redox_dim"/>
    <property type="match status" value="1"/>
</dbReference>
<feature type="disulfide bond" description="Redox-active" evidence="5">
    <location>
        <begin position="41"/>
        <end position="46"/>
    </location>
</feature>
<dbReference type="GeneID" id="94376399"/>
<dbReference type="PRINTS" id="PR00368">
    <property type="entry name" value="FADPNR"/>
</dbReference>
<dbReference type="AlphaFoldDB" id="A0A086P907"/>
<feature type="domain" description="Pyridine nucleotide-disulphide oxidoreductase dimerisation" evidence="6">
    <location>
        <begin position="339"/>
        <end position="442"/>
    </location>
</feature>
<dbReference type="InterPro" id="IPR036188">
    <property type="entry name" value="FAD/NAD-bd_sf"/>
</dbReference>
<protein>
    <submittedName>
        <fullName evidence="8">Pyridine nucleotide-disulfide oxidoreductase</fullName>
    </submittedName>
</protein>
<evidence type="ECO:0000259" key="7">
    <source>
        <dbReference type="Pfam" id="PF07992"/>
    </source>
</evidence>
<dbReference type="SUPFAM" id="SSF55424">
    <property type="entry name" value="FAD/NAD-linked reductases, dimerisation (C-terminal) domain"/>
    <property type="match status" value="1"/>
</dbReference>
<sequence>MASYDLIVIGSGTAAQVAVGRVRAAGWSVAVIDHRPFGGTCALRGCDPKRMLVSGEEAIDAARRMARHGVDGTLAIDWPDLMAFKRTFTDPIPAKQAHRYAELGVDALHGVARFAGPDTIVVEGRTLRARHILIASGARPVPLGIPGEDLVSTSDAFLELQALPRRIVLIGGGYVAAEFSHLAARAGAEVTILQRAERLLPHFDPDLVGWLTPRFEALGIRVETGATVTRVERSGSGLLVHAERQGEPDLSVAADLVVHAAGRGPDLKALDLSAGEVAVQDGRLQLDAHLRSISNPRVYAAGDAAGVGPRLTPVSSHDAKVVAANLLDGPTHQPDYRGVPSVAFTLPPIAAVGLSEEAARRGGVALRVNAASTPDWFTARRLAEPVYGHKLLIDEDTDLILGAHLVGPNADEVINVFGLAIRHGLTAADLRSTMFAYPTGASDVGYMLT</sequence>
<dbReference type="InterPro" id="IPR016156">
    <property type="entry name" value="FAD/NAD-linked_Rdtase_dimer_sf"/>
</dbReference>
<dbReference type="RefSeq" id="WP_016744716.1">
    <property type="nucleotide sequence ID" value="NZ_BCZD01000051.1"/>
</dbReference>
<organism evidence="8 9">
    <name type="scientific">Sphingobium herbicidovorans (strain ATCC 700291 / DSM 11019 / CCUG 56400 / KCTC 2939 / LMG 18315 / NBRC 16415 / MH)</name>
    <name type="common">Sphingomonas herbicidovorans</name>
    <dbReference type="NCBI Taxonomy" id="1219045"/>
    <lineage>
        <taxon>Bacteria</taxon>
        <taxon>Pseudomonadati</taxon>
        <taxon>Pseudomonadota</taxon>
        <taxon>Alphaproteobacteria</taxon>
        <taxon>Sphingomonadales</taxon>
        <taxon>Sphingomonadaceae</taxon>
        <taxon>Sphingobium</taxon>
    </lineage>
</organism>
<keyword evidence="4" id="KW-0520">NAD</keyword>
<evidence type="ECO:0000256" key="4">
    <source>
        <dbReference type="PIRSR" id="PIRSR000350-3"/>
    </source>
</evidence>
<name>A0A086P907_SPHHM</name>
<dbReference type="Gene3D" id="3.50.50.60">
    <property type="entry name" value="FAD/NAD(P)-binding domain"/>
    <property type="match status" value="2"/>
</dbReference>
<comment type="similarity">
    <text evidence="1">Belongs to the class-I pyridine nucleotide-disulfide oxidoreductase family.</text>
</comment>